<evidence type="ECO:0000313" key="2">
    <source>
        <dbReference type="Proteomes" id="UP000317646"/>
    </source>
</evidence>
<name>A0A502GUP6_9BACT</name>
<dbReference type="EMBL" id="RCYZ01000004">
    <property type="protein sequence ID" value="TPG66097.1"/>
    <property type="molecule type" value="Genomic_DNA"/>
</dbReference>
<keyword evidence="2" id="KW-1185">Reference proteome</keyword>
<dbReference type="Proteomes" id="UP000317646">
    <property type="component" value="Unassembled WGS sequence"/>
</dbReference>
<proteinExistence type="predicted"/>
<reference evidence="1 2" key="1">
    <citation type="journal article" date="2019" name="Environ. Microbiol.">
        <title>Species interactions and distinct microbial communities in high Arctic permafrost affected cryosols are associated with the CH4 and CO2 gas fluxes.</title>
        <authorList>
            <person name="Altshuler I."/>
            <person name="Hamel J."/>
            <person name="Turney S."/>
            <person name="Magnuson E."/>
            <person name="Levesque R."/>
            <person name="Greer C."/>
            <person name="Whyte L.G."/>
        </authorList>
    </citation>
    <scope>NUCLEOTIDE SEQUENCE [LARGE SCALE GENOMIC DNA]</scope>
    <source>
        <strain evidence="1 2">S9.2P</strain>
    </source>
</reference>
<dbReference type="AlphaFoldDB" id="A0A502GUP6"/>
<organism evidence="1 2">
    <name type="scientific">Hymenobacter nivis</name>
    <dbReference type="NCBI Taxonomy" id="1850093"/>
    <lineage>
        <taxon>Bacteria</taxon>
        <taxon>Pseudomonadati</taxon>
        <taxon>Bacteroidota</taxon>
        <taxon>Cytophagia</taxon>
        <taxon>Cytophagales</taxon>
        <taxon>Hymenobacteraceae</taxon>
        <taxon>Hymenobacter</taxon>
    </lineage>
</organism>
<gene>
    <name evidence="1" type="ORF">EAH73_12060</name>
</gene>
<comment type="caution">
    <text evidence="1">The sequence shown here is derived from an EMBL/GenBank/DDBJ whole genome shotgun (WGS) entry which is preliminary data.</text>
</comment>
<accession>A0A502GUP6</accession>
<evidence type="ECO:0000313" key="1">
    <source>
        <dbReference type="EMBL" id="TPG66097.1"/>
    </source>
</evidence>
<protein>
    <submittedName>
        <fullName evidence="1">Uncharacterized protein</fullName>
    </submittedName>
</protein>
<sequence length="66" mass="7331">MPEGYLAQLMDRTKCMSYANLSQLVRNQHHTSKYWPAILALAEETNPEGFAAWAAANPDKLPQVAA</sequence>